<comment type="subcellular location">
    <subcellularLocation>
        <location evidence="1">Endoplasmic reticulum membrane</location>
        <topology evidence="1">Single-pass membrane protein</topology>
    </subcellularLocation>
</comment>
<keyword evidence="5" id="KW-0256">Endoplasmic reticulum</keyword>
<feature type="transmembrane region" description="Helical" evidence="9">
    <location>
        <begin position="14"/>
        <end position="35"/>
    </location>
</feature>
<dbReference type="SUPFAM" id="SSF53187">
    <property type="entry name" value="Zn-dependent exopeptidases"/>
    <property type="match status" value="1"/>
</dbReference>
<evidence type="ECO:0000313" key="13">
    <source>
        <dbReference type="EMBL" id="CAF3631420.1"/>
    </source>
</evidence>
<evidence type="ECO:0000313" key="10">
    <source>
        <dbReference type="EMBL" id="CAF0736221.1"/>
    </source>
</evidence>
<dbReference type="PANTHER" id="PTHR31826">
    <property type="entry name" value="NICALIN"/>
    <property type="match status" value="1"/>
</dbReference>
<keyword evidence="7 9" id="KW-0472">Membrane</keyword>
<keyword evidence="4" id="KW-0732">Signal</keyword>
<dbReference type="EMBL" id="CAJOBC010000839">
    <property type="protein sequence ID" value="CAF3631420.1"/>
    <property type="molecule type" value="Genomic_DNA"/>
</dbReference>
<dbReference type="EMBL" id="CAJNOQ010000840">
    <property type="protein sequence ID" value="CAF0844007.1"/>
    <property type="molecule type" value="Genomic_DNA"/>
</dbReference>
<protein>
    <recommendedName>
        <fullName evidence="15">Nicalin</fullName>
    </recommendedName>
</protein>
<dbReference type="Proteomes" id="UP000677228">
    <property type="component" value="Unassembled WGS sequence"/>
</dbReference>
<keyword evidence="8" id="KW-0325">Glycoprotein</keyword>
<evidence type="ECO:0000256" key="1">
    <source>
        <dbReference type="ARBA" id="ARBA00004389"/>
    </source>
</evidence>
<accession>A0A813VMZ8</accession>
<evidence type="ECO:0000256" key="6">
    <source>
        <dbReference type="ARBA" id="ARBA00022989"/>
    </source>
</evidence>
<comment type="caution">
    <text evidence="11">The sequence shown here is derived from an EMBL/GenBank/DDBJ whole genome shotgun (WGS) entry which is preliminary data.</text>
</comment>
<name>A0A813VMZ8_9BILA</name>
<dbReference type="InterPro" id="IPR016574">
    <property type="entry name" value="Nicalin"/>
</dbReference>
<dbReference type="Proteomes" id="UP000682733">
    <property type="component" value="Unassembled WGS sequence"/>
</dbReference>
<evidence type="ECO:0000256" key="7">
    <source>
        <dbReference type="ARBA" id="ARBA00023136"/>
    </source>
</evidence>
<evidence type="ECO:0000256" key="2">
    <source>
        <dbReference type="ARBA" id="ARBA00007717"/>
    </source>
</evidence>
<dbReference type="Proteomes" id="UP000681722">
    <property type="component" value="Unassembled WGS sequence"/>
</dbReference>
<dbReference type="GO" id="GO:0005789">
    <property type="term" value="C:endoplasmic reticulum membrane"/>
    <property type="evidence" value="ECO:0007669"/>
    <property type="project" value="UniProtKB-SubCell"/>
</dbReference>
<evidence type="ECO:0000256" key="3">
    <source>
        <dbReference type="ARBA" id="ARBA00022692"/>
    </source>
</evidence>
<dbReference type="Gene3D" id="3.40.630.10">
    <property type="entry name" value="Zn peptidases"/>
    <property type="match status" value="1"/>
</dbReference>
<dbReference type="Pfam" id="PF05450">
    <property type="entry name" value="Nicastrin"/>
    <property type="match status" value="1"/>
</dbReference>
<keyword evidence="3 9" id="KW-0812">Transmembrane</keyword>
<dbReference type="GO" id="GO:0009966">
    <property type="term" value="P:regulation of signal transduction"/>
    <property type="evidence" value="ECO:0007669"/>
    <property type="project" value="InterPro"/>
</dbReference>
<keyword evidence="14" id="KW-1185">Reference proteome</keyword>
<evidence type="ECO:0000256" key="5">
    <source>
        <dbReference type="ARBA" id="ARBA00022824"/>
    </source>
</evidence>
<evidence type="ECO:0000313" key="11">
    <source>
        <dbReference type="EMBL" id="CAF0844007.1"/>
    </source>
</evidence>
<keyword evidence="6 9" id="KW-1133">Transmembrane helix</keyword>
<organism evidence="11 14">
    <name type="scientific">Didymodactylos carnosus</name>
    <dbReference type="NCBI Taxonomy" id="1234261"/>
    <lineage>
        <taxon>Eukaryota</taxon>
        <taxon>Metazoa</taxon>
        <taxon>Spiralia</taxon>
        <taxon>Gnathifera</taxon>
        <taxon>Rotifera</taxon>
        <taxon>Eurotatoria</taxon>
        <taxon>Bdelloidea</taxon>
        <taxon>Philodinida</taxon>
        <taxon>Philodinidae</taxon>
        <taxon>Didymodactylos</taxon>
    </lineage>
</organism>
<dbReference type="EMBL" id="CAJOBA010000196">
    <property type="protein sequence ID" value="CAF3512947.1"/>
    <property type="molecule type" value="Genomic_DNA"/>
</dbReference>
<dbReference type="AlphaFoldDB" id="A0A813VMZ8"/>
<comment type="similarity">
    <text evidence="2">Belongs to the nicastrin family.</text>
</comment>
<sequence length="607" mass="70529">MLYDTDFNNLFDILFFRTTTLTGFLLYWIPIICILSPSYLRPFGFVDGTQEFKVHRMQQFDLYGQAFGSRQAYLSSEVRIWSQPNIYRKTVLIHLNKITIERFRQLISNGINGLFILIPNMSSRWQDEQKQQLCELEQILLYESVQIPVYFLQETQQTIDLYRSIESRRDSQKDSAFAVLYDKVTADGYQFSIAQGQYHQRQDNVMYNIQGKLTGHGIEERLPKILFVAHYDASGIATGLSYGADSNASGLLVLLKLIRLFSKLYAKQTTRAKYNLLFLFSAGGKLNYQGSKRWIDDYHDQQQQQQLQNDINVVICLGTHCISLRLVLVPCFECLFIYLDALGQSNQLYMHVSKPPRDTQSAGILRDLLTRLSEKSVYGPLYFDQIHKKILKTSEFVAWEHEKYSWSKMPAFTISHLNTSKTCQHSTISDFKEDVHLSSIDKNFHYISDALIRLLYNTTDLNMSVIDHKYIMSQQQSTYDQQFLKIWLNFLTSRSRAQSLLTKQHPVLIALEQYAQNYLQNVQKVPVRSHSKKDPEFIFYDGDDEARLLYVYRVKPAIFDLVLASFIAIYLGIIYLYTFTPLKLTNEIDCIDDYSGQISPKAGILLM</sequence>
<evidence type="ECO:0000256" key="9">
    <source>
        <dbReference type="SAM" id="Phobius"/>
    </source>
</evidence>
<evidence type="ECO:0000256" key="8">
    <source>
        <dbReference type="ARBA" id="ARBA00023180"/>
    </source>
</evidence>
<evidence type="ECO:0000256" key="4">
    <source>
        <dbReference type="ARBA" id="ARBA00022729"/>
    </source>
</evidence>
<feature type="transmembrane region" description="Helical" evidence="9">
    <location>
        <begin position="557"/>
        <end position="577"/>
    </location>
</feature>
<evidence type="ECO:0008006" key="15">
    <source>
        <dbReference type="Google" id="ProtNLM"/>
    </source>
</evidence>
<dbReference type="OrthoDB" id="5913609at2759"/>
<evidence type="ECO:0000313" key="12">
    <source>
        <dbReference type="EMBL" id="CAF3512947.1"/>
    </source>
</evidence>
<evidence type="ECO:0000313" key="14">
    <source>
        <dbReference type="Proteomes" id="UP000663829"/>
    </source>
</evidence>
<reference evidence="11" key="1">
    <citation type="submission" date="2021-02" db="EMBL/GenBank/DDBJ databases">
        <authorList>
            <person name="Nowell W R."/>
        </authorList>
    </citation>
    <scope>NUCLEOTIDE SEQUENCE</scope>
</reference>
<dbReference type="EMBL" id="CAJNOK010000196">
    <property type="protein sequence ID" value="CAF0736221.1"/>
    <property type="molecule type" value="Genomic_DNA"/>
</dbReference>
<dbReference type="Proteomes" id="UP000663829">
    <property type="component" value="Unassembled WGS sequence"/>
</dbReference>
<gene>
    <name evidence="11" type="ORF">GPM918_LOCUS5715</name>
    <name evidence="10" type="ORF">OVA965_LOCUS1155</name>
    <name evidence="13" type="ORF">SRO942_LOCUS5713</name>
    <name evidence="12" type="ORF">TMI583_LOCUS1156</name>
</gene>
<proteinExistence type="inferred from homology"/>